<feature type="transmembrane region" description="Helical" evidence="1">
    <location>
        <begin position="127"/>
        <end position="147"/>
    </location>
</feature>
<sequence length="326" mass="34917">MLTPLIAELALGSTPVRMAWLVILWVPIYGAGVLLIRELVVRLGRGWPSILLLAAAYELVEDGIGLQALTSSHLYNAAEWGLRVFGINAPYWEANVIYHAIFTVAIPITLTNLLFPTHRGRPYLGRPGTVVAGVVALIGVGVLRLSVPVSEDPGYQAPLPFVLGSILAVVALGVIALAVVPRVRPIPNPLRFPSRAWLFGGAGLGVLVFFVLTFPMFGSRQPAFTHGPVVLLPMVAAAALVAAGYITLRRMSASPAWTERHTLAVIAGALIAHSMGGLVVMAHTTIDRVGLIAIIAITGLATWLLNRRLRHREHTPENIPAVTRTP</sequence>
<evidence type="ECO:0000256" key="1">
    <source>
        <dbReference type="SAM" id="Phobius"/>
    </source>
</evidence>
<feature type="transmembrane region" description="Helical" evidence="1">
    <location>
        <begin position="96"/>
        <end position="115"/>
    </location>
</feature>
<keyword evidence="3" id="KW-1185">Reference proteome</keyword>
<feature type="transmembrane region" description="Helical" evidence="1">
    <location>
        <begin position="159"/>
        <end position="180"/>
    </location>
</feature>
<evidence type="ECO:0000313" key="3">
    <source>
        <dbReference type="Proteomes" id="UP001589610"/>
    </source>
</evidence>
<gene>
    <name evidence="2" type="ORF">ACFFRH_34300</name>
</gene>
<feature type="transmembrane region" description="Helical" evidence="1">
    <location>
        <begin position="196"/>
        <end position="217"/>
    </location>
</feature>
<feature type="transmembrane region" description="Helical" evidence="1">
    <location>
        <begin position="18"/>
        <end position="36"/>
    </location>
</feature>
<dbReference type="EMBL" id="JBHMBS010000024">
    <property type="protein sequence ID" value="MFB9680575.1"/>
    <property type="molecule type" value="Genomic_DNA"/>
</dbReference>
<feature type="transmembrane region" description="Helical" evidence="1">
    <location>
        <begin position="288"/>
        <end position="305"/>
    </location>
</feature>
<keyword evidence="1" id="KW-0812">Transmembrane</keyword>
<dbReference type="RefSeq" id="WP_386161533.1">
    <property type="nucleotide sequence ID" value="NZ_JBHMBS010000024.1"/>
</dbReference>
<protein>
    <submittedName>
        <fullName evidence="2">Uncharacterized protein</fullName>
    </submittedName>
</protein>
<accession>A0ABV5TR62</accession>
<reference evidence="2 3" key="1">
    <citation type="submission" date="2024-09" db="EMBL/GenBank/DDBJ databases">
        <authorList>
            <person name="Sun Q."/>
            <person name="Mori K."/>
        </authorList>
    </citation>
    <scope>NUCLEOTIDE SEQUENCE [LARGE SCALE GENOMIC DNA]</scope>
    <source>
        <strain evidence="2 3">JCM 3028</strain>
    </source>
</reference>
<comment type="caution">
    <text evidence="2">The sequence shown here is derived from an EMBL/GenBank/DDBJ whole genome shotgun (WGS) entry which is preliminary data.</text>
</comment>
<keyword evidence="1" id="KW-1133">Transmembrane helix</keyword>
<feature type="transmembrane region" description="Helical" evidence="1">
    <location>
        <begin position="229"/>
        <end position="248"/>
    </location>
</feature>
<dbReference type="Proteomes" id="UP001589610">
    <property type="component" value="Unassembled WGS sequence"/>
</dbReference>
<proteinExistence type="predicted"/>
<feature type="transmembrane region" description="Helical" evidence="1">
    <location>
        <begin position="260"/>
        <end position="282"/>
    </location>
</feature>
<evidence type="ECO:0000313" key="2">
    <source>
        <dbReference type="EMBL" id="MFB9680575.1"/>
    </source>
</evidence>
<name>A0ABV5TR62_9ACTN</name>
<keyword evidence="1" id="KW-0472">Membrane</keyword>
<organism evidence="2 3">
    <name type="scientific">Streptosporangium vulgare</name>
    <dbReference type="NCBI Taxonomy" id="46190"/>
    <lineage>
        <taxon>Bacteria</taxon>
        <taxon>Bacillati</taxon>
        <taxon>Actinomycetota</taxon>
        <taxon>Actinomycetes</taxon>
        <taxon>Streptosporangiales</taxon>
        <taxon>Streptosporangiaceae</taxon>
        <taxon>Streptosporangium</taxon>
    </lineage>
</organism>